<dbReference type="Gene3D" id="3.40.50.300">
    <property type="entry name" value="P-loop containing nucleotide triphosphate hydrolases"/>
    <property type="match status" value="2"/>
</dbReference>
<protein>
    <submittedName>
        <fullName evidence="7">UvrD-helicase domain-containing protein</fullName>
    </submittedName>
</protein>
<keyword evidence="8" id="KW-1185">Reference proteome</keyword>
<dbReference type="PANTHER" id="PTHR11070">
    <property type="entry name" value="UVRD / RECB / PCRA DNA HELICASE FAMILY MEMBER"/>
    <property type="match status" value="1"/>
</dbReference>
<evidence type="ECO:0000256" key="4">
    <source>
        <dbReference type="ARBA" id="ARBA00022840"/>
    </source>
</evidence>
<keyword evidence="1 5" id="KW-0547">Nucleotide-binding</keyword>
<dbReference type="InterPro" id="IPR014016">
    <property type="entry name" value="UvrD-like_ATP-bd"/>
</dbReference>
<dbReference type="PROSITE" id="PS51198">
    <property type="entry name" value="UVRD_HELICASE_ATP_BIND"/>
    <property type="match status" value="1"/>
</dbReference>
<dbReference type="Gene3D" id="1.10.10.160">
    <property type="match status" value="1"/>
</dbReference>
<feature type="binding site" evidence="5">
    <location>
        <begin position="220"/>
        <end position="227"/>
    </location>
    <ligand>
        <name>ATP</name>
        <dbReference type="ChEBI" id="CHEBI:30616"/>
    </ligand>
</feature>
<evidence type="ECO:0000259" key="6">
    <source>
        <dbReference type="PROSITE" id="PS51198"/>
    </source>
</evidence>
<evidence type="ECO:0000256" key="1">
    <source>
        <dbReference type="ARBA" id="ARBA00022741"/>
    </source>
</evidence>
<dbReference type="EMBL" id="BAAAUX010000004">
    <property type="protein sequence ID" value="GAA2777785.1"/>
    <property type="molecule type" value="Genomic_DNA"/>
</dbReference>
<keyword evidence="2 5" id="KW-0378">Hydrolase</keyword>
<evidence type="ECO:0000256" key="2">
    <source>
        <dbReference type="ARBA" id="ARBA00022801"/>
    </source>
</evidence>
<dbReference type="InterPro" id="IPR000212">
    <property type="entry name" value="DNA_helicase_UvrD/REP"/>
</dbReference>
<proteinExistence type="predicted"/>
<keyword evidence="3 5" id="KW-0347">Helicase</keyword>
<dbReference type="Proteomes" id="UP001500979">
    <property type="component" value="Unassembled WGS sequence"/>
</dbReference>
<dbReference type="SUPFAM" id="SSF52540">
    <property type="entry name" value="P-loop containing nucleoside triphosphate hydrolases"/>
    <property type="match status" value="1"/>
</dbReference>
<evidence type="ECO:0000313" key="8">
    <source>
        <dbReference type="Proteomes" id="UP001500979"/>
    </source>
</evidence>
<reference evidence="7 8" key="1">
    <citation type="journal article" date="2019" name="Int. J. Syst. Evol. Microbiol.">
        <title>The Global Catalogue of Microorganisms (GCM) 10K type strain sequencing project: providing services to taxonomists for standard genome sequencing and annotation.</title>
        <authorList>
            <consortium name="The Broad Institute Genomics Platform"/>
            <consortium name="The Broad Institute Genome Sequencing Center for Infectious Disease"/>
            <person name="Wu L."/>
            <person name="Ma J."/>
        </authorList>
    </citation>
    <scope>NUCLEOTIDE SEQUENCE [LARGE SCALE GENOMIC DNA]</scope>
    <source>
        <strain evidence="7 8">JCM 9383</strain>
    </source>
</reference>
<gene>
    <name evidence="7" type="ORF">GCM10010470_08620</name>
</gene>
<accession>A0ABN3V4A0</accession>
<dbReference type="PANTHER" id="PTHR11070:SF45">
    <property type="entry name" value="DNA 3'-5' HELICASE"/>
    <property type="match status" value="1"/>
</dbReference>
<name>A0ABN3V4A0_9PSEU</name>
<organism evidence="7 8">
    <name type="scientific">Saccharopolyspora taberi</name>
    <dbReference type="NCBI Taxonomy" id="60895"/>
    <lineage>
        <taxon>Bacteria</taxon>
        <taxon>Bacillati</taxon>
        <taxon>Actinomycetota</taxon>
        <taxon>Actinomycetes</taxon>
        <taxon>Pseudonocardiales</taxon>
        <taxon>Pseudonocardiaceae</taxon>
        <taxon>Saccharopolyspora</taxon>
    </lineage>
</organism>
<evidence type="ECO:0000256" key="3">
    <source>
        <dbReference type="ARBA" id="ARBA00022806"/>
    </source>
</evidence>
<dbReference type="InterPro" id="IPR013986">
    <property type="entry name" value="DExx_box_DNA_helicase_dom_sf"/>
</dbReference>
<dbReference type="InterPro" id="IPR027417">
    <property type="entry name" value="P-loop_NTPase"/>
</dbReference>
<keyword evidence="4 5" id="KW-0067">ATP-binding</keyword>
<sequence>MDHRDERLRRRAEQALGGFAGLPAWKRQVLARFLVETRRGWHTYLHPDDGGPDALLIGPMGVLAVALRDEEPDEVPELREAGRLFHDAKVRENNVSEAVVRPVVVLPAEHRPTARARDHLAVPASDLDRVLLRGERRLGKRDARALAEHLESRSTRYRPMTLPDESAAADEAELFDVAEVRQDRFDAALAGPFESWLTFLDDTQFGMVRRNYQGPARISGPAGTGKSVVALHRMVHLGKRTTGPLLFTTYARNLPPIMERQFRRLAPELAQRAEFRTLHSWALNLLRERGREFRVDHKQARSAFALAWARVGRSSRLSELDPHDDYWWEEVDRVIKGRGLAGLDEYQAVLRTGRARRLDRADRELMWRLFEEYERIRTERGLHDFNDLLGEALAEVRREPARYAAVVVDEVQDITLIGLRLLREVAGDGPNGLLLVGDGQQQIYPGGWRLSDAGIPVRGRGEVLRTNYRNASRVLDMARRFDATNQVDDLDGDVGVLLREAVATFRGGQALSWRGDRAGHEDALLAALRGLADVPRSAVAVLTFENGQAVHWRRVLREAGFEVMDLEDFDGEPVEKIKVGTVYRAKGLEFQAVLVPEPPKDADRGSEWHERGQRARLVAITRARDFVWVGFPAS</sequence>
<evidence type="ECO:0000313" key="7">
    <source>
        <dbReference type="EMBL" id="GAA2777785.1"/>
    </source>
</evidence>
<feature type="domain" description="UvrD-like helicase ATP-binding" evidence="6">
    <location>
        <begin position="199"/>
        <end position="484"/>
    </location>
</feature>
<comment type="caution">
    <text evidence="7">The sequence shown here is derived from an EMBL/GenBank/DDBJ whole genome shotgun (WGS) entry which is preliminary data.</text>
</comment>
<evidence type="ECO:0000256" key="5">
    <source>
        <dbReference type="PROSITE-ProRule" id="PRU00560"/>
    </source>
</evidence>
<dbReference type="RefSeq" id="WP_344678057.1">
    <property type="nucleotide sequence ID" value="NZ_BAAAUX010000004.1"/>
</dbReference>
<dbReference type="Pfam" id="PF00580">
    <property type="entry name" value="UvrD-helicase"/>
    <property type="match status" value="1"/>
</dbReference>